<dbReference type="InParanoid" id="V5IM25"/>
<gene>
    <name evidence="1" type="ORF">NCU16967</name>
</gene>
<accession>V5IM25</accession>
<proteinExistence type="predicted"/>
<dbReference type="AlphaFoldDB" id="V5IM25"/>
<dbReference type="KEGG" id="ncr:NCU16967"/>
<dbReference type="VEuPathDB" id="FungiDB:NCU16967"/>
<dbReference type="GeneID" id="23569743"/>
<organism evidence="1 2">
    <name type="scientific">Neurospora crassa (strain ATCC 24698 / 74-OR23-1A / CBS 708.71 / DSM 1257 / FGSC 987)</name>
    <dbReference type="NCBI Taxonomy" id="367110"/>
    <lineage>
        <taxon>Eukaryota</taxon>
        <taxon>Fungi</taxon>
        <taxon>Dikarya</taxon>
        <taxon>Ascomycota</taxon>
        <taxon>Pezizomycotina</taxon>
        <taxon>Sordariomycetes</taxon>
        <taxon>Sordariomycetidae</taxon>
        <taxon>Sordariales</taxon>
        <taxon>Sordariaceae</taxon>
        <taxon>Neurospora</taxon>
    </lineage>
</organism>
<evidence type="ECO:0000313" key="1">
    <source>
        <dbReference type="EMBL" id="ESA42450.1"/>
    </source>
</evidence>
<evidence type="ECO:0000313" key="2">
    <source>
        <dbReference type="Proteomes" id="UP000001805"/>
    </source>
</evidence>
<name>V5IM25_NEUCR</name>
<keyword evidence="2" id="KW-1185">Reference proteome</keyword>
<sequence length="114" mass="12496">MESSPIPVTVESSVVSIQEPTSVVSSRPDPRTMQLDVRIDGAVPKNRQMLNGSDTMIATRQYQHVIIHSLSCHFAAAHDSDKRTSHALQTRACHKASRAAIITFSQIATIFVPD</sequence>
<dbReference type="EMBL" id="CM002240">
    <property type="protein sequence ID" value="ESA42450.1"/>
    <property type="molecule type" value="Genomic_DNA"/>
</dbReference>
<dbReference type="RefSeq" id="XP_011394825.1">
    <property type="nucleotide sequence ID" value="XM_011396523.1"/>
</dbReference>
<dbReference type="Proteomes" id="UP000001805">
    <property type="component" value="Chromosome 2, Linkage Group V"/>
</dbReference>
<protein>
    <submittedName>
        <fullName evidence="1">Uncharacterized protein</fullName>
    </submittedName>
</protein>
<reference evidence="1 2" key="1">
    <citation type="journal article" date="2003" name="Nature">
        <title>The genome sequence of the filamentous fungus Neurospora crassa.</title>
        <authorList>
            <person name="Galagan J.E."/>
            <person name="Calvo S.E."/>
            <person name="Borkovich K.A."/>
            <person name="Selker E.U."/>
            <person name="Read N.D."/>
            <person name="Jaffe D."/>
            <person name="FitzHugh W."/>
            <person name="Ma L.J."/>
            <person name="Smirnov S."/>
            <person name="Purcell S."/>
            <person name="Rehman B."/>
            <person name="Elkins T."/>
            <person name="Engels R."/>
            <person name="Wang S."/>
            <person name="Nielsen C.B."/>
            <person name="Butler J."/>
            <person name="Endrizzi M."/>
            <person name="Qui D."/>
            <person name="Ianakiev P."/>
            <person name="Bell-Pedersen D."/>
            <person name="Nelson M.A."/>
            <person name="Werner-Washburne M."/>
            <person name="Selitrennikoff C.P."/>
            <person name="Kinsey J.A."/>
            <person name="Braun E.L."/>
            <person name="Zelter A."/>
            <person name="Schulte U."/>
            <person name="Kothe G.O."/>
            <person name="Jedd G."/>
            <person name="Mewes W."/>
            <person name="Staben C."/>
            <person name="Marcotte E."/>
            <person name="Greenberg D."/>
            <person name="Roy A."/>
            <person name="Foley K."/>
            <person name="Naylor J."/>
            <person name="Stange-Thomann N."/>
            <person name="Barrett R."/>
            <person name="Gnerre S."/>
            <person name="Kamal M."/>
            <person name="Kamvysselis M."/>
            <person name="Mauceli E."/>
            <person name="Bielke C."/>
            <person name="Rudd S."/>
            <person name="Frishman D."/>
            <person name="Krystofova S."/>
            <person name="Rasmussen C."/>
            <person name="Metzenberg R.L."/>
            <person name="Perkins D.D."/>
            <person name="Kroken S."/>
            <person name="Cogoni C."/>
            <person name="Macino G."/>
            <person name="Catcheside D."/>
            <person name="Li W."/>
            <person name="Pratt R.J."/>
            <person name="Osmani S.A."/>
            <person name="DeSouza C.P."/>
            <person name="Glass L."/>
            <person name="Orbach M.J."/>
            <person name="Berglund J.A."/>
            <person name="Voelker R."/>
            <person name="Yarden O."/>
            <person name="Plamann M."/>
            <person name="Seiler S."/>
            <person name="Dunlap J."/>
            <person name="Radford A."/>
            <person name="Aramayo R."/>
            <person name="Natvig D.O."/>
            <person name="Alex L.A."/>
            <person name="Mannhaupt G."/>
            <person name="Ebbole D.J."/>
            <person name="Freitag M."/>
            <person name="Paulsen I."/>
            <person name="Sachs M.S."/>
            <person name="Lander E.S."/>
            <person name="Nusbaum C."/>
            <person name="Birren B."/>
        </authorList>
    </citation>
    <scope>NUCLEOTIDE SEQUENCE [LARGE SCALE GENOMIC DNA]</scope>
    <source>
        <strain evidence="2">ATCC 24698 / 74-OR23-1A / CBS 708.71 / DSM 1257 / FGSC 987</strain>
    </source>
</reference>